<dbReference type="GO" id="GO:0005886">
    <property type="term" value="C:plasma membrane"/>
    <property type="evidence" value="ECO:0007669"/>
    <property type="project" value="UniProtKB-SubCell"/>
</dbReference>
<protein>
    <recommendedName>
        <fullName evidence="8">Lipopolysaccharide biosynthesis protein</fullName>
    </recommendedName>
</protein>
<dbReference type="AlphaFoldDB" id="A0A6A7VWF3"/>
<keyword evidence="5" id="KW-0472">Membrane</keyword>
<dbReference type="PANTHER" id="PTHR30250:SF26">
    <property type="entry name" value="PSMA PROTEIN"/>
    <property type="match status" value="1"/>
</dbReference>
<evidence type="ECO:0000256" key="2">
    <source>
        <dbReference type="ARBA" id="ARBA00022475"/>
    </source>
</evidence>
<reference evidence="6 7" key="1">
    <citation type="submission" date="2019-09" db="EMBL/GenBank/DDBJ databases">
        <title>Distinct polysaccharide growth profiles of human intestinal Prevotella copri isolates.</title>
        <authorList>
            <person name="Fehlner-Peach H."/>
            <person name="Magnabosco C."/>
            <person name="Raghavan V."/>
            <person name="Scher J.U."/>
            <person name="Tett A."/>
            <person name="Cox L.M."/>
            <person name="Gottsegen C."/>
            <person name="Watters A."/>
            <person name="Wiltshire- Gordon J.D."/>
            <person name="Segata N."/>
            <person name="Bonneau R."/>
            <person name="Littman D.R."/>
        </authorList>
    </citation>
    <scope>NUCLEOTIDE SEQUENCE [LARGE SCALE GENOMIC DNA]</scope>
    <source>
        <strain evidence="7">iK21513</strain>
    </source>
</reference>
<accession>A0A6A7VWF3</accession>
<keyword evidence="2" id="KW-1003">Cell membrane</keyword>
<dbReference type="Proteomes" id="UP000406735">
    <property type="component" value="Unassembled WGS sequence"/>
</dbReference>
<organism evidence="6 7">
    <name type="scientific">Segatella copri</name>
    <dbReference type="NCBI Taxonomy" id="165179"/>
    <lineage>
        <taxon>Bacteria</taxon>
        <taxon>Pseudomonadati</taxon>
        <taxon>Bacteroidota</taxon>
        <taxon>Bacteroidia</taxon>
        <taxon>Bacteroidales</taxon>
        <taxon>Prevotellaceae</taxon>
        <taxon>Segatella</taxon>
    </lineage>
</organism>
<evidence type="ECO:0000256" key="4">
    <source>
        <dbReference type="ARBA" id="ARBA00022989"/>
    </source>
</evidence>
<dbReference type="RefSeq" id="WP_153079245.1">
    <property type="nucleotide sequence ID" value="NZ_VZAU01000096.1"/>
</dbReference>
<sequence length="510" mass="58142">MEENNKRIFKNTLYLYGRMLLMMCISFFTTRIVLEKLGVSDYGLYNVVGGFVSMFSVLNSILQTSTNRFLALSIGKGDQLVLKRTFSTAIAIHLIIVLIVFICLESFGIWFVNYKMNIDPTRLYAANWVFQLSVFSSLLAISQTPYSAAITSHEKFDIYAYFSIFDVVFKLVSLYLLVMVPADKLIVYASLMLIGSVINRMLNHWYCVRHFSECKFSIKVDRSLFKQMFTFSGWTAVGHIAAVLNGNGVNVLINMFFGTAVNAAEGLANTVTFTIRQFIGGFIMAAQPQLVKYYANNEREKFVNLIFNITRVTLFLLSVFFVPVLLEIDFVLKLWLTEVPHYTSTFIKITLLLCFVSYSNNMVDYGIGAIGRVKVQNIWSTSIYLAHLPLCYLVLKLGGSPVDMYWVSILPMLLATVMNMYILNKFYYFPIMKYSVMVVGKNLLLVGVAALLPLLIQHHMNDGFLRFFVVCSSSVMCTIVVLWIFGLNKETKTMILSKVVGKYIKKFREK</sequence>
<dbReference type="EMBL" id="VZCY01000089">
    <property type="protein sequence ID" value="MQN10408.1"/>
    <property type="molecule type" value="Genomic_DNA"/>
</dbReference>
<evidence type="ECO:0008006" key="8">
    <source>
        <dbReference type="Google" id="ProtNLM"/>
    </source>
</evidence>
<keyword evidence="3" id="KW-0812">Transmembrane</keyword>
<comment type="subcellular location">
    <subcellularLocation>
        <location evidence="1">Cell membrane</location>
        <topology evidence="1">Multi-pass membrane protein</topology>
    </subcellularLocation>
</comment>
<name>A0A6A7VWF3_9BACT</name>
<evidence type="ECO:0000256" key="3">
    <source>
        <dbReference type="ARBA" id="ARBA00022692"/>
    </source>
</evidence>
<evidence type="ECO:0000256" key="5">
    <source>
        <dbReference type="ARBA" id="ARBA00023136"/>
    </source>
</evidence>
<comment type="caution">
    <text evidence="6">The sequence shown here is derived from an EMBL/GenBank/DDBJ whole genome shotgun (WGS) entry which is preliminary data.</text>
</comment>
<dbReference type="InterPro" id="IPR050833">
    <property type="entry name" value="Poly_Biosynth_Transport"/>
</dbReference>
<keyword evidence="4" id="KW-1133">Transmembrane helix</keyword>
<evidence type="ECO:0000313" key="6">
    <source>
        <dbReference type="EMBL" id="MQN10408.1"/>
    </source>
</evidence>
<gene>
    <name evidence="6" type="ORF">F7D97_10890</name>
</gene>
<evidence type="ECO:0000313" key="7">
    <source>
        <dbReference type="Proteomes" id="UP000406735"/>
    </source>
</evidence>
<evidence type="ECO:0000256" key="1">
    <source>
        <dbReference type="ARBA" id="ARBA00004651"/>
    </source>
</evidence>
<dbReference type="PANTHER" id="PTHR30250">
    <property type="entry name" value="PST FAMILY PREDICTED COLANIC ACID TRANSPORTER"/>
    <property type="match status" value="1"/>
</dbReference>
<proteinExistence type="predicted"/>